<evidence type="ECO:0000256" key="1">
    <source>
        <dbReference type="SAM" id="MobiDB-lite"/>
    </source>
</evidence>
<dbReference type="PANTHER" id="PTHR40765:SF2">
    <property type="entry name" value="ESX-2 SECRETION SYSTEM ATPASE ECCB2"/>
    <property type="match status" value="1"/>
</dbReference>
<sequence>MASRRDELNAYTFEKKRTVAAFLQPSPSGSDEGAPKPIRGFLPGLIVGALLLVGFGAWGMFKPLAPKDWDTPKKNVIIGSDSTTRYVVLETDGKVQLHPVLNLASAKLLLTSDSFEIVKVAEKELDSGRIPHGPTVGIPYAPDRLPDEKEAGRAMRWAVCEKPGGVGRTPGQAAFVLGDHEHDAVEGKNRLRGGDVMYVRERGSRAEYLVDPKGKKYQLKDRQRELLNRAVTNGTPQPVDRNWLATLPTGDPLVFPELRGPIGAPAGVEGLDESANRIGMVLRARTADGYEHYLVEQGRVVPVTDFSAFMVLYHPATAELRQRAKPYEVNPQSITPVSRTLSPTADKDWPVHRTEQINRGERQTLCSVLRDVDGSKGTTTRSTWAAKDYPRTISDRSTSAYVTPGAGMLFRQFQGSDTGTGGTFLLTDTGLRYAVQSNNDSSTDGDPDGSKKDGKEQEQVNEAQMRLGYQNVKPLPVPIEWAQFLPTGPRLDVSGARLPQGS</sequence>
<dbReference type="EMBL" id="JAELVF020000004">
    <property type="protein sequence ID" value="MBU7600550.1"/>
    <property type="molecule type" value="Genomic_DNA"/>
</dbReference>
<feature type="region of interest" description="Disordered" evidence="1">
    <location>
        <begin position="436"/>
        <end position="469"/>
    </location>
</feature>
<evidence type="ECO:0000256" key="2">
    <source>
        <dbReference type="SAM" id="Phobius"/>
    </source>
</evidence>
<organism evidence="3 4">
    <name type="scientific">Streptomyces tardus</name>
    <dbReference type="NCBI Taxonomy" id="2780544"/>
    <lineage>
        <taxon>Bacteria</taxon>
        <taxon>Bacillati</taxon>
        <taxon>Actinomycetota</taxon>
        <taxon>Actinomycetes</taxon>
        <taxon>Kitasatosporales</taxon>
        <taxon>Streptomycetaceae</taxon>
        <taxon>Streptomyces</taxon>
    </lineage>
</organism>
<dbReference type="GO" id="GO:0005576">
    <property type="term" value="C:extracellular region"/>
    <property type="evidence" value="ECO:0007669"/>
    <property type="project" value="TreeGrafter"/>
</dbReference>
<keyword evidence="2" id="KW-0812">Transmembrane</keyword>
<keyword evidence="4" id="KW-1185">Reference proteome</keyword>
<gene>
    <name evidence="3" type="primary">eccB</name>
    <name evidence="3" type="ORF">JGS22_023695</name>
</gene>
<name>A0A949JUX0_9ACTN</name>
<evidence type="ECO:0000313" key="4">
    <source>
        <dbReference type="Proteomes" id="UP000694501"/>
    </source>
</evidence>
<evidence type="ECO:0000313" key="3">
    <source>
        <dbReference type="EMBL" id="MBU7600550.1"/>
    </source>
</evidence>
<proteinExistence type="predicted"/>
<dbReference type="InterPro" id="IPR044857">
    <property type="entry name" value="T7SS_EccB_R1"/>
</dbReference>
<dbReference type="Proteomes" id="UP000694501">
    <property type="component" value="Unassembled WGS sequence"/>
</dbReference>
<feature type="transmembrane region" description="Helical" evidence="2">
    <location>
        <begin position="41"/>
        <end position="61"/>
    </location>
</feature>
<dbReference type="RefSeq" id="WP_211040362.1">
    <property type="nucleotide sequence ID" value="NZ_JAELVF020000004.1"/>
</dbReference>
<dbReference type="AlphaFoldDB" id="A0A949JUX0"/>
<accession>A0A949JUX0</accession>
<keyword evidence="2" id="KW-0472">Membrane</keyword>
<feature type="compositionally biased region" description="Basic and acidic residues" evidence="1">
    <location>
        <begin position="448"/>
        <end position="458"/>
    </location>
</feature>
<dbReference type="Pfam" id="PF05108">
    <property type="entry name" value="T7SS_ESX1_EccB"/>
    <property type="match status" value="1"/>
</dbReference>
<dbReference type="NCBIfam" id="TIGR03919">
    <property type="entry name" value="T7SS_EccB"/>
    <property type="match status" value="1"/>
</dbReference>
<keyword evidence="2" id="KW-1133">Transmembrane helix</keyword>
<dbReference type="InterPro" id="IPR007795">
    <property type="entry name" value="T7SS_EccB"/>
</dbReference>
<dbReference type="PANTHER" id="PTHR40765">
    <property type="entry name" value="ESX-2 SECRETION SYSTEM ATPASE ECCB2"/>
    <property type="match status" value="1"/>
</dbReference>
<comment type="caution">
    <text evidence="3">The sequence shown here is derived from an EMBL/GenBank/DDBJ whole genome shotgun (WGS) entry which is preliminary data.</text>
</comment>
<reference evidence="3" key="1">
    <citation type="submission" date="2021-06" db="EMBL/GenBank/DDBJ databases">
        <title>Sequencing of actinobacteria type strains.</title>
        <authorList>
            <person name="Nguyen G.-S."/>
            <person name="Wentzel A."/>
        </authorList>
    </citation>
    <scope>NUCLEOTIDE SEQUENCE</scope>
    <source>
        <strain evidence="3">P38-E01</strain>
    </source>
</reference>
<dbReference type="Gene3D" id="3.30.2390.20">
    <property type="entry name" value="Type VII secretion system EccB, repeat 1 domain"/>
    <property type="match status" value="1"/>
</dbReference>
<protein>
    <submittedName>
        <fullName evidence="3">Type VII secretion protein EccB</fullName>
    </submittedName>
</protein>